<comment type="caution">
    <text evidence="1">The sequence shown here is derived from an EMBL/GenBank/DDBJ whole genome shotgun (WGS) entry which is preliminary data.</text>
</comment>
<reference evidence="1" key="1">
    <citation type="submission" date="2023-01" db="EMBL/GenBank/DDBJ databases">
        <title>Colletotrichum chrysophilum M932 genome sequence.</title>
        <authorList>
            <person name="Baroncelli R."/>
        </authorList>
    </citation>
    <scope>NUCLEOTIDE SEQUENCE</scope>
    <source>
        <strain evidence="1">M932</strain>
    </source>
</reference>
<dbReference type="Proteomes" id="UP001243330">
    <property type="component" value="Unassembled WGS sequence"/>
</dbReference>
<accession>A0AAD9B2K1</accession>
<protein>
    <submittedName>
        <fullName evidence="1">Uncharacterized protein</fullName>
    </submittedName>
</protein>
<keyword evidence="2" id="KW-1185">Reference proteome</keyword>
<dbReference type="EMBL" id="JAQOWY010000002">
    <property type="protein sequence ID" value="KAK1857200.1"/>
    <property type="molecule type" value="Genomic_DNA"/>
</dbReference>
<name>A0AAD9B2K1_9PEZI</name>
<proteinExistence type="predicted"/>
<evidence type="ECO:0000313" key="2">
    <source>
        <dbReference type="Proteomes" id="UP001243330"/>
    </source>
</evidence>
<organism evidence="1 2">
    <name type="scientific">Colletotrichum chrysophilum</name>
    <dbReference type="NCBI Taxonomy" id="1836956"/>
    <lineage>
        <taxon>Eukaryota</taxon>
        <taxon>Fungi</taxon>
        <taxon>Dikarya</taxon>
        <taxon>Ascomycota</taxon>
        <taxon>Pezizomycotina</taxon>
        <taxon>Sordariomycetes</taxon>
        <taxon>Hypocreomycetidae</taxon>
        <taxon>Glomerellales</taxon>
        <taxon>Glomerellaceae</taxon>
        <taxon>Colletotrichum</taxon>
        <taxon>Colletotrichum gloeosporioides species complex</taxon>
    </lineage>
</organism>
<dbReference type="AlphaFoldDB" id="A0AAD9B2K1"/>
<evidence type="ECO:0000313" key="1">
    <source>
        <dbReference type="EMBL" id="KAK1857200.1"/>
    </source>
</evidence>
<gene>
    <name evidence="1" type="ORF">CCHR01_00274</name>
</gene>
<sequence length="152" mass="17360">MPLPSFLLWQTTTLYWPKGAGFAIAPSAFALSHLRTLRKPHFPRLAVFGLSTMTPLLHRMRGYLSSSVFPSFFSRSPRTLSFAWIFRDRQNLGKGNTDADSSAYDMDSNHEIHGTENETHARSVEPTGPARHRCRLIEIRLLQDEIHQPCCY</sequence>